<dbReference type="VEuPathDB" id="FungiDB:BO70DRAFT_169675"/>
<protein>
    <submittedName>
        <fullName evidence="1">Uncharacterized protein</fullName>
    </submittedName>
</protein>
<keyword evidence="2" id="KW-1185">Reference proteome</keyword>
<name>A0A317V4M8_9EURO</name>
<accession>A0A317V4M8</accession>
<gene>
    <name evidence="1" type="ORF">BO70DRAFT_169675</name>
</gene>
<dbReference type="AlphaFoldDB" id="A0A317V4M8"/>
<dbReference type="EMBL" id="MSFL01000041">
    <property type="protein sequence ID" value="PWY67150.1"/>
    <property type="molecule type" value="Genomic_DNA"/>
</dbReference>
<proteinExistence type="predicted"/>
<comment type="caution">
    <text evidence="1">The sequence shown here is derived from an EMBL/GenBank/DDBJ whole genome shotgun (WGS) entry which is preliminary data.</text>
</comment>
<dbReference type="RefSeq" id="XP_025394938.1">
    <property type="nucleotide sequence ID" value="XM_025538357.1"/>
</dbReference>
<organism evidence="1 2">
    <name type="scientific">Aspergillus heteromorphus CBS 117.55</name>
    <dbReference type="NCBI Taxonomy" id="1448321"/>
    <lineage>
        <taxon>Eukaryota</taxon>
        <taxon>Fungi</taxon>
        <taxon>Dikarya</taxon>
        <taxon>Ascomycota</taxon>
        <taxon>Pezizomycotina</taxon>
        <taxon>Eurotiomycetes</taxon>
        <taxon>Eurotiomycetidae</taxon>
        <taxon>Eurotiales</taxon>
        <taxon>Aspergillaceae</taxon>
        <taxon>Aspergillus</taxon>
        <taxon>Aspergillus subgen. Circumdati</taxon>
    </lineage>
</organism>
<dbReference type="GeneID" id="37060594"/>
<reference evidence="1 2" key="1">
    <citation type="submission" date="2016-12" db="EMBL/GenBank/DDBJ databases">
        <title>The genomes of Aspergillus section Nigri reveals drivers in fungal speciation.</title>
        <authorList>
            <consortium name="DOE Joint Genome Institute"/>
            <person name="Vesth T.C."/>
            <person name="Nybo J."/>
            <person name="Theobald S."/>
            <person name="Brandl J."/>
            <person name="Frisvad J.C."/>
            <person name="Nielsen K.F."/>
            <person name="Lyhne E.K."/>
            <person name="Kogle M.E."/>
            <person name="Kuo A."/>
            <person name="Riley R."/>
            <person name="Clum A."/>
            <person name="Nolan M."/>
            <person name="Lipzen A."/>
            <person name="Salamov A."/>
            <person name="Henrissat B."/>
            <person name="Wiebenga A."/>
            <person name="De Vries R.P."/>
            <person name="Grigoriev I.V."/>
            <person name="Mortensen U.H."/>
            <person name="Andersen M.R."/>
            <person name="Baker S.E."/>
        </authorList>
    </citation>
    <scope>NUCLEOTIDE SEQUENCE [LARGE SCALE GENOMIC DNA]</scope>
    <source>
        <strain evidence="1 2">CBS 117.55</strain>
    </source>
</reference>
<sequence>MLDALAVVSVQPAQHGRHGSHANGEVIVRLCDVLRPGDQVILPVLSQMESREGQDEVHDRGEGNAPAREMVTPDAVPVRTLLGEGLVGGGHVVDGTASGPRTSGRLTGCCCCCCCCCHYCHYWRRNHTGHRWRQCKAKRDEISLL</sequence>
<evidence type="ECO:0000313" key="1">
    <source>
        <dbReference type="EMBL" id="PWY67150.1"/>
    </source>
</evidence>
<dbReference type="Proteomes" id="UP000247233">
    <property type="component" value="Unassembled WGS sequence"/>
</dbReference>
<evidence type="ECO:0000313" key="2">
    <source>
        <dbReference type="Proteomes" id="UP000247233"/>
    </source>
</evidence>